<organism evidence="9 10">
    <name type="scientific">Pelomicrobium methylotrophicum</name>
    <dbReference type="NCBI Taxonomy" id="2602750"/>
    <lineage>
        <taxon>Bacteria</taxon>
        <taxon>Pseudomonadati</taxon>
        <taxon>Pseudomonadota</taxon>
        <taxon>Hydrogenophilia</taxon>
        <taxon>Hydrogenophilia incertae sedis</taxon>
        <taxon>Pelomicrobium</taxon>
    </lineage>
</organism>
<dbReference type="GO" id="GO:0009055">
    <property type="term" value="F:electron transfer activity"/>
    <property type="evidence" value="ECO:0007669"/>
    <property type="project" value="InterPro"/>
</dbReference>
<feature type="chain" id="PRO_5022801244" evidence="7">
    <location>
        <begin position="34"/>
        <end position="126"/>
    </location>
</feature>
<accession>A0A5C7F2S0</accession>
<reference evidence="9 10" key="1">
    <citation type="submission" date="2019-08" db="EMBL/GenBank/DDBJ databases">
        <title>Pelomicrobium methylotrophicum gen. nov., sp. nov. a moderately thermophilic, facultatively anaerobic, lithoautotrophic and methylotrophic bacterium isolated from a terrestrial mud volcano.</title>
        <authorList>
            <person name="Slobodkina G.B."/>
            <person name="Merkel A.Y."/>
            <person name="Slobodkin A.I."/>
        </authorList>
    </citation>
    <scope>NUCLEOTIDE SEQUENCE [LARGE SCALE GENOMIC DNA]</scope>
    <source>
        <strain evidence="9 10">SM250</strain>
    </source>
</reference>
<dbReference type="GO" id="GO:0005506">
    <property type="term" value="F:iron ion binding"/>
    <property type="evidence" value="ECO:0007669"/>
    <property type="project" value="InterPro"/>
</dbReference>
<feature type="signal peptide" evidence="7">
    <location>
        <begin position="1"/>
        <end position="33"/>
    </location>
</feature>
<evidence type="ECO:0000256" key="7">
    <source>
        <dbReference type="SAM" id="SignalP"/>
    </source>
</evidence>
<comment type="caution">
    <text evidence="9">The sequence shown here is derived from an EMBL/GenBank/DDBJ whole genome shotgun (WGS) entry which is preliminary data.</text>
</comment>
<evidence type="ECO:0000256" key="5">
    <source>
        <dbReference type="ARBA" id="ARBA00023004"/>
    </source>
</evidence>
<protein>
    <submittedName>
        <fullName evidence="9">Cytochrome c</fullName>
    </submittedName>
</protein>
<dbReference type="PRINTS" id="PR00605">
    <property type="entry name" value="CYTCHROMECIC"/>
</dbReference>
<evidence type="ECO:0000259" key="8">
    <source>
        <dbReference type="PROSITE" id="PS51007"/>
    </source>
</evidence>
<evidence type="ECO:0000256" key="2">
    <source>
        <dbReference type="ARBA" id="ARBA00022617"/>
    </source>
</evidence>
<keyword evidence="10" id="KW-1185">Reference proteome</keyword>
<dbReference type="InterPro" id="IPR036909">
    <property type="entry name" value="Cyt_c-like_dom_sf"/>
</dbReference>
<keyword evidence="7" id="KW-0732">Signal</keyword>
<keyword evidence="3 6" id="KW-0479">Metal-binding</keyword>
<dbReference type="SUPFAM" id="SSF46626">
    <property type="entry name" value="Cytochrome c"/>
    <property type="match status" value="1"/>
</dbReference>
<dbReference type="InterPro" id="IPR009056">
    <property type="entry name" value="Cyt_c-like_dom"/>
</dbReference>
<sequence>MKSPLAFRKRFFLAAAESAFALALLTAAAPAGANGNDPKLQAKMALGKKVFTQLAQPPCAVCHTLKDAGSSAEIGPKLDELKPDAQRVATAVRNGLGIMPAYGGVLTEEQIEALADYVARASGASK</sequence>
<dbReference type="RefSeq" id="WP_147798382.1">
    <property type="nucleotide sequence ID" value="NZ_VPFL01000001.1"/>
</dbReference>
<dbReference type="InParanoid" id="A0A5C7F2S0"/>
<evidence type="ECO:0000256" key="1">
    <source>
        <dbReference type="ARBA" id="ARBA00022448"/>
    </source>
</evidence>
<dbReference type="OrthoDB" id="9805828at2"/>
<keyword evidence="2 6" id="KW-0349">Heme</keyword>
<dbReference type="InterPro" id="IPR008168">
    <property type="entry name" value="Cyt_C_IC"/>
</dbReference>
<gene>
    <name evidence="9" type="ORF">FR698_01460</name>
</gene>
<keyword evidence="5 6" id="KW-0408">Iron</keyword>
<name>A0A5C7F2S0_9PROT</name>
<dbReference type="AlphaFoldDB" id="A0A5C7F2S0"/>
<evidence type="ECO:0000256" key="6">
    <source>
        <dbReference type="PROSITE-ProRule" id="PRU00433"/>
    </source>
</evidence>
<keyword evidence="4" id="KW-0249">Electron transport</keyword>
<dbReference type="Pfam" id="PF13442">
    <property type="entry name" value="Cytochrome_CBB3"/>
    <property type="match status" value="1"/>
</dbReference>
<dbReference type="Proteomes" id="UP000321201">
    <property type="component" value="Unassembled WGS sequence"/>
</dbReference>
<keyword evidence="1" id="KW-0813">Transport</keyword>
<evidence type="ECO:0000313" key="10">
    <source>
        <dbReference type="Proteomes" id="UP000321201"/>
    </source>
</evidence>
<dbReference type="PROSITE" id="PS51007">
    <property type="entry name" value="CYTC"/>
    <property type="match status" value="1"/>
</dbReference>
<dbReference type="GO" id="GO:0020037">
    <property type="term" value="F:heme binding"/>
    <property type="evidence" value="ECO:0007669"/>
    <property type="project" value="InterPro"/>
</dbReference>
<evidence type="ECO:0000256" key="4">
    <source>
        <dbReference type="ARBA" id="ARBA00022982"/>
    </source>
</evidence>
<proteinExistence type="predicted"/>
<feature type="domain" description="Cytochrome c" evidence="8">
    <location>
        <begin position="42"/>
        <end position="122"/>
    </location>
</feature>
<dbReference type="EMBL" id="VPFL01000001">
    <property type="protein sequence ID" value="TXF13797.1"/>
    <property type="molecule type" value="Genomic_DNA"/>
</dbReference>
<evidence type="ECO:0000313" key="9">
    <source>
        <dbReference type="EMBL" id="TXF13797.1"/>
    </source>
</evidence>
<dbReference type="Gene3D" id="1.10.760.10">
    <property type="entry name" value="Cytochrome c-like domain"/>
    <property type="match status" value="1"/>
</dbReference>
<evidence type="ECO:0000256" key="3">
    <source>
        <dbReference type="ARBA" id="ARBA00022723"/>
    </source>
</evidence>